<evidence type="ECO:0000313" key="3">
    <source>
        <dbReference type="Proteomes" id="UP000193719"/>
    </source>
</evidence>
<proteinExistence type="predicted"/>
<dbReference type="Proteomes" id="UP000193719">
    <property type="component" value="Unassembled WGS sequence"/>
</dbReference>
<feature type="compositionally biased region" description="Polar residues" evidence="1">
    <location>
        <begin position="22"/>
        <end position="53"/>
    </location>
</feature>
<keyword evidence="3" id="KW-1185">Reference proteome</keyword>
<protein>
    <submittedName>
        <fullName evidence="2">Uncharacterized protein</fullName>
    </submittedName>
</protein>
<sequence>MSLALSKKALNQLLKETKKNKGLNSSSNPISKKITSNIVSKESSSKDIPTTTAKKIKKRKSVAGTKSSLRKFKKNQIKQNIELKEKERYIEEISINPLKRHENKANIEAENEDFNFSYFTTSLSSEKQNDNINEILNYMKKEKKGKPKNIEKDDDYYNNDSD</sequence>
<comment type="caution">
    <text evidence="2">The sequence shown here is derived from an EMBL/GenBank/DDBJ whole genome shotgun (WGS) entry which is preliminary data.</text>
</comment>
<organism evidence="2 3">
    <name type="scientific">Piromyces finnis</name>
    <dbReference type="NCBI Taxonomy" id="1754191"/>
    <lineage>
        <taxon>Eukaryota</taxon>
        <taxon>Fungi</taxon>
        <taxon>Fungi incertae sedis</taxon>
        <taxon>Chytridiomycota</taxon>
        <taxon>Chytridiomycota incertae sedis</taxon>
        <taxon>Neocallimastigomycetes</taxon>
        <taxon>Neocallimastigales</taxon>
        <taxon>Neocallimastigaceae</taxon>
        <taxon>Piromyces</taxon>
    </lineage>
</organism>
<dbReference type="AlphaFoldDB" id="A0A1Y1V8T2"/>
<accession>A0A1Y1V8T2</accession>
<feature type="region of interest" description="Disordered" evidence="1">
    <location>
        <begin position="16"/>
        <end position="73"/>
    </location>
</feature>
<dbReference type="OrthoDB" id="10383460at2759"/>
<reference evidence="2 3" key="1">
    <citation type="submission" date="2016-08" db="EMBL/GenBank/DDBJ databases">
        <title>Genomes of anaerobic fungi encode conserved fungal cellulosomes for biomass hydrolysis.</title>
        <authorList>
            <consortium name="DOE Joint Genome Institute"/>
            <person name="Haitjema C.H."/>
            <person name="Gilmore S.P."/>
            <person name="Henske J.K."/>
            <person name="Solomon K.V."/>
            <person name="De Groot R."/>
            <person name="Kuo A."/>
            <person name="Mondo S.J."/>
            <person name="Salamov A.A."/>
            <person name="Labutti K."/>
            <person name="Zhao Z."/>
            <person name="Chiniquy J."/>
            <person name="Barry K."/>
            <person name="Brewer H.M."/>
            <person name="Purvine S.O."/>
            <person name="Wright A.T."/>
            <person name="Boxma B."/>
            <person name="Van Alen T."/>
            <person name="Hackstein J.H."/>
            <person name="Baker S.E."/>
            <person name="Grigoriev I.V."/>
            <person name="O'Malley M.A."/>
        </authorList>
    </citation>
    <scope>NUCLEOTIDE SEQUENCE [LARGE SCALE GENOMIC DNA]</scope>
    <source>
        <strain evidence="3">finn</strain>
    </source>
</reference>
<evidence type="ECO:0000313" key="2">
    <source>
        <dbReference type="EMBL" id="ORX50015.1"/>
    </source>
</evidence>
<feature type="compositionally biased region" description="Acidic residues" evidence="1">
    <location>
        <begin position="152"/>
        <end position="162"/>
    </location>
</feature>
<dbReference type="EMBL" id="MCFH01000022">
    <property type="protein sequence ID" value="ORX50015.1"/>
    <property type="molecule type" value="Genomic_DNA"/>
</dbReference>
<name>A0A1Y1V8T2_9FUNG</name>
<reference evidence="2 3" key="2">
    <citation type="submission" date="2016-08" db="EMBL/GenBank/DDBJ databases">
        <title>Pervasive Adenine N6-methylation of Active Genes in Fungi.</title>
        <authorList>
            <consortium name="DOE Joint Genome Institute"/>
            <person name="Mondo S.J."/>
            <person name="Dannebaum R.O."/>
            <person name="Kuo R.C."/>
            <person name="Labutti K."/>
            <person name="Haridas S."/>
            <person name="Kuo A."/>
            <person name="Salamov A."/>
            <person name="Ahrendt S.R."/>
            <person name="Lipzen A."/>
            <person name="Sullivan W."/>
            <person name="Andreopoulos W.B."/>
            <person name="Clum A."/>
            <person name="Lindquist E."/>
            <person name="Daum C."/>
            <person name="Ramamoorthy G.K."/>
            <person name="Gryganskyi A."/>
            <person name="Culley D."/>
            <person name="Magnuson J.K."/>
            <person name="James T.Y."/>
            <person name="O'Malley M.A."/>
            <person name="Stajich J.E."/>
            <person name="Spatafora J.W."/>
            <person name="Visel A."/>
            <person name="Grigoriev I.V."/>
        </authorList>
    </citation>
    <scope>NUCLEOTIDE SEQUENCE [LARGE SCALE GENOMIC DNA]</scope>
    <source>
        <strain evidence="3">finn</strain>
    </source>
</reference>
<gene>
    <name evidence="2" type="ORF">BCR36DRAFT_412509</name>
</gene>
<feature type="region of interest" description="Disordered" evidence="1">
    <location>
        <begin position="141"/>
        <end position="162"/>
    </location>
</feature>
<evidence type="ECO:0000256" key="1">
    <source>
        <dbReference type="SAM" id="MobiDB-lite"/>
    </source>
</evidence>